<dbReference type="AlphaFoldDB" id="A0A2H0YWU5"/>
<dbReference type="GO" id="GO:0004588">
    <property type="term" value="F:orotate phosphoribosyltransferase activity"/>
    <property type="evidence" value="ECO:0007669"/>
    <property type="project" value="TreeGrafter"/>
</dbReference>
<dbReference type="CDD" id="cd04725">
    <property type="entry name" value="OMP_decarboxylase_like"/>
    <property type="match status" value="1"/>
</dbReference>
<dbReference type="EMBL" id="PEXU01000011">
    <property type="protein sequence ID" value="PIS42955.1"/>
    <property type="molecule type" value="Genomic_DNA"/>
</dbReference>
<keyword evidence="5 9" id="KW-0456">Lyase</keyword>
<feature type="binding site" evidence="8">
    <location>
        <position position="43"/>
    </location>
    <ligand>
        <name>substrate</name>
    </ligand>
</feature>
<evidence type="ECO:0000313" key="12">
    <source>
        <dbReference type="Proteomes" id="UP000231542"/>
    </source>
</evidence>
<feature type="active site" description="For OMPdecase activity" evidence="7">
    <location>
        <position position="96"/>
    </location>
</feature>
<evidence type="ECO:0000256" key="8">
    <source>
        <dbReference type="PIRSR" id="PIRSR614732-2"/>
    </source>
</evidence>
<comment type="caution">
    <text evidence="11">The sequence shown here is derived from an EMBL/GenBank/DDBJ whole genome shotgun (WGS) entry which is preliminary data.</text>
</comment>
<comment type="function">
    <text evidence="1">Catalyzes the decarboxylation of orotidine 5'-monophosphate (OMP) to uridine 5'-monophosphate (UMP).</text>
</comment>
<evidence type="ECO:0000256" key="4">
    <source>
        <dbReference type="ARBA" id="ARBA00022975"/>
    </source>
</evidence>
<name>A0A2H0YWU5_9BACT</name>
<evidence type="ECO:0000256" key="7">
    <source>
        <dbReference type="PIRSR" id="PIRSR614732-1"/>
    </source>
</evidence>
<gene>
    <name evidence="11" type="primary">pyrF</name>
    <name evidence="11" type="ORF">COT24_00975</name>
</gene>
<dbReference type="PANTHER" id="PTHR19278:SF9">
    <property type="entry name" value="URIDINE 5'-MONOPHOSPHATE SYNTHASE"/>
    <property type="match status" value="1"/>
</dbReference>
<evidence type="ECO:0000256" key="6">
    <source>
        <dbReference type="ARBA" id="ARBA00049157"/>
    </source>
</evidence>
<dbReference type="InterPro" id="IPR013785">
    <property type="entry name" value="Aldolase_TIM"/>
</dbReference>
<feature type="binding site" evidence="8">
    <location>
        <position position="244"/>
    </location>
    <ligand>
        <name>substrate</name>
    </ligand>
</feature>
<protein>
    <recommendedName>
        <fullName evidence="9">Orotidine 5'-phosphate decarboxylase</fullName>
        <ecNumber evidence="9">4.1.1.23</ecNumber>
    </recommendedName>
</protein>
<evidence type="ECO:0000256" key="2">
    <source>
        <dbReference type="ARBA" id="ARBA00004861"/>
    </source>
</evidence>
<evidence type="ECO:0000256" key="5">
    <source>
        <dbReference type="ARBA" id="ARBA00023239"/>
    </source>
</evidence>
<dbReference type="GO" id="GO:0006207">
    <property type="term" value="P:'de novo' pyrimidine nucleobase biosynthetic process"/>
    <property type="evidence" value="ECO:0007669"/>
    <property type="project" value="InterPro"/>
</dbReference>
<evidence type="ECO:0000259" key="10">
    <source>
        <dbReference type="SMART" id="SM00934"/>
    </source>
</evidence>
<dbReference type="SUPFAM" id="SSF51366">
    <property type="entry name" value="Ribulose-phoshate binding barrel"/>
    <property type="match status" value="1"/>
</dbReference>
<dbReference type="InterPro" id="IPR001754">
    <property type="entry name" value="OMPdeCOase_dom"/>
</dbReference>
<comment type="catalytic activity">
    <reaction evidence="6 9">
        <text>orotidine 5'-phosphate + H(+) = UMP + CO2</text>
        <dbReference type="Rhea" id="RHEA:11596"/>
        <dbReference type="ChEBI" id="CHEBI:15378"/>
        <dbReference type="ChEBI" id="CHEBI:16526"/>
        <dbReference type="ChEBI" id="CHEBI:57538"/>
        <dbReference type="ChEBI" id="CHEBI:57865"/>
        <dbReference type="EC" id="4.1.1.23"/>
    </reaction>
</comment>
<feature type="binding site" evidence="8">
    <location>
        <position position="245"/>
    </location>
    <ligand>
        <name>substrate</name>
    </ligand>
</feature>
<accession>A0A2H0YWU5</accession>
<feature type="domain" description="Orotidine 5'-phosphate decarboxylase" evidence="10">
    <location>
        <begin position="37"/>
        <end position="260"/>
    </location>
</feature>
<evidence type="ECO:0000256" key="3">
    <source>
        <dbReference type="ARBA" id="ARBA00022793"/>
    </source>
</evidence>
<dbReference type="UniPathway" id="UPA00070">
    <property type="reaction ID" value="UER00120"/>
</dbReference>
<dbReference type="InterPro" id="IPR011060">
    <property type="entry name" value="RibuloseP-bd_barrel"/>
</dbReference>
<feature type="binding site" evidence="8">
    <location>
        <position position="65"/>
    </location>
    <ligand>
        <name>substrate</name>
    </ligand>
</feature>
<dbReference type="GO" id="GO:0004590">
    <property type="term" value="F:orotidine-5'-phosphate decarboxylase activity"/>
    <property type="evidence" value="ECO:0007669"/>
    <property type="project" value="UniProtKB-EC"/>
</dbReference>
<feature type="active site" description="For OMPdecase activity" evidence="7">
    <location>
        <position position="98"/>
    </location>
</feature>
<keyword evidence="4 9" id="KW-0665">Pyrimidine biosynthesis</keyword>
<reference evidence="11 12" key="1">
    <citation type="submission" date="2017-09" db="EMBL/GenBank/DDBJ databases">
        <title>Depth-based differentiation of microbial function through sediment-hosted aquifers and enrichment of novel symbionts in the deep terrestrial subsurface.</title>
        <authorList>
            <person name="Probst A.J."/>
            <person name="Ladd B."/>
            <person name="Jarett J.K."/>
            <person name="Geller-Mcgrath D.E."/>
            <person name="Sieber C.M."/>
            <person name="Emerson J.B."/>
            <person name="Anantharaman K."/>
            <person name="Thomas B.C."/>
            <person name="Malmstrom R."/>
            <person name="Stieglmeier M."/>
            <person name="Klingl A."/>
            <person name="Woyke T."/>
            <person name="Ryan C.M."/>
            <person name="Banfield J.F."/>
        </authorList>
    </citation>
    <scope>NUCLEOTIDE SEQUENCE [LARGE SCALE GENOMIC DNA]</scope>
    <source>
        <strain evidence="11">CG08_land_8_20_14_0_20_40_16</strain>
    </source>
</reference>
<evidence type="ECO:0000313" key="11">
    <source>
        <dbReference type="EMBL" id="PIS42955.1"/>
    </source>
</evidence>
<keyword evidence="3 9" id="KW-0210">Decarboxylase</keyword>
<organism evidence="11 12">
    <name type="scientific">Candidatus Kerfeldbacteria bacterium CG08_land_8_20_14_0_20_40_16</name>
    <dbReference type="NCBI Taxonomy" id="2014244"/>
    <lineage>
        <taxon>Bacteria</taxon>
        <taxon>Candidatus Kerfeldiibacteriota</taxon>
    </lineage>
</organism>
<dbReference type="SMART" id="SM00934">
    <property type="entry name" value="OMPdecase"/>
    <property type="match status" value="1"/>
</dbReference>
<feature type="binding site" evidence="8">
    <location>
        <position position="158"/>
    </location>
    <ligand>
        <name>substrate</name>
    </ligand>
</feature>
<dbReference type="PANTHER" id="PTHR19278">
    <property type="entry name" value="OROTATE PHOSPHORIBOSYLTRANSFERASE"/>
    <property type="match status" value="1"/>
</dbReference>
<dbReference type="GO" id="GO:0044205">
    <property type="term" value="P:'de novo' UMP biosynthetic process"/>
    <property type="evidence" value="ECO:0007669"/>
    <property type="project" value="UniProtKB-UniPathway"/>
</dbReference>
<dbReference type="Pfam" id="PF00215">
    <property type="entry name" value="OMPdecase"/>
    <property type="match status" value="1"/>
</dbReference>
<sequence>MSNLEQRLKLTYQERAVLAKNPVSSRLLKLIGEKETNLCLAVDEPEAELVLALADKVGPEICVLKTHIDIIEEFKPSLIRELKSLAEKHQFLIFEDRKFADIGNTVKMQYEKGVYKIVEWSDLTNAHVIPGPGIIEGLQEVAKEKGLERGLILLAQMSSKDNLATDDYTKAAVKMAEEYSDFVVGFIGNGGQVEELKKLSDLADPKFSIMTPGVKLGGGKDTLKQQYTTPADVIKAGSDIIIVGRGIYGEDDPQEAAKEYRQAGWKSYQERLT</sequence>
<dbReference type="NCBIfam" id="TIGR01740">
    <property type="entry name" value="pyrF"/>
    <property type="match status" value="1"/>
</dbReference>
<dbReference type="PROSITE" id="PS00156">
    <property type="entry name" value="OMPDECASE"/>
    <property type="match status" value="1"/>
</dbReference>
<dbReference type="FunFam" id="3.20.20.70:FF:000114">
    <property type="entry name" value="Decarboxylase,orotidine phosphate"/>
    <property type="match status" value="1"/>
</dbReference>
<dbReference type="EC" id="4.1.1.23" evidence="9"/>
<comment type="similarity">
    <text evidence="9">Belongs to the OMP decarboxylase family.</text>
</comment>
<evidence type="ECO:0000256" key="9">
    <source>
        <dbReference type="RuleBase" id="RU000512"/>
    </source>
</evidence>
<dbReference type="Gene3D" id="3.20.20.70">
    <property type="entry name" value="Aldolase class I"/>
    <property type="match status" value="1"/>
</dbReference>
<dbReference type="InterPro" id="IPR014732">
    <property type="entry name" value="OMPdecase"/>
</dbReference>
<evidence type="ECO:0000256" key="1">
    <source>
        <dbReference type="ARBA" id="ARBA00002356"/>
    </source>
</evidence>
<proteinExistence type="inferred from homology"/>
<comment type="pathway">
    <text evidence="2 9">Pyrimidine metabolism; UMP biosynthesis via de novo pathway; UMP from orotate: step 2/2.</text>
</comment>
<feature type="active site" description="For OMPdecase activity" evidence="7">
    <location>
        <position position="101"/>
    </location>
</feature>
<dbReference type="InterPro" id="IPR018089">
    <property type="entry name" value="OMPdecase_AS"/>
</dbReference>
<dbReference type="Proteomes" id="UP000231542">
    <property type="component" value="Unassembled WGS sequence"/>
</dbReference>